<dbReference type="Proteomes" id="UP000000600">
    <property type="component" value="Unassembled WGS sequence"/>
</dbReference>
<accession>A0DZF4</accession>
<evidence type="ECO:0000313" key="1">
    <source>
        <dbReference type="EMBL" id="CAK88421.1"/>
    </source>
</evidence>
<keyword evidence="2" id="KW-1185">Reference proteome</keyword>
<dbReference type="GeneID" id="5041597"/>
<dbReference type="EMBL" id="CT868650">
    <property type="protein sequence ID" value="CAK88421.1"/>
    <property type="molecule type" value="Genomic_DNA"/>
</dbReference>
<name>A0DZF4_PARTE</name>
<reference evidence="1 2" key="1">
    <citation type="journal article" date="2006" name="Nature">
        <title>Global trends of whole-genome duplications revealed by the ciliate Paramecium tetraurelia.</title>
        <authorList>
            <consortium name="Genoscope"/>
            <person name="Aury J.-M."/>
            <person name="Jaillon O."/>
            <person name="Duret L."/>
            <person name="Noel B."/>
            <person name="Jubin C."/>
            <person name="Porcel B.M."/>
            <person name="Segurens B."/>
            <person name="Daubin V."/>
            <person name="Anthouard V."/>
            <person name="Aiach N."/>
            <person name="Arnaiz O."/>
            <person name="Billaut A."/>
            <person name="Beisson J."/>
            <person name="Blanc I."/>
            <person name="Bouhouche K."/>
            <person name="Camara F."/>
            <person name="Duharcourt S."/>
            <person name="Guigo R."/>
            <person name="Gogendeau D."/>
            <person name="Katinka M."/>
            <person name="Keller A.-M."/>
            <person name="Kissmehl R."/>
            <person name="Klotz C."/>
            <person name="Koll F."/>
            <person name="Le Moue A."/>
            <person name="Lepere C."/>
            <person name="Malinsky S."/>
            <person name="Nowacki M."/>
            <person name="Nowak J.K."/>
            <person name="Plattner H."/>
            <person name="Poulain J."/>
            <person name="Ruiz F."/>
            <person name="Serrano V."/>
            <person name="Zagulski M."/>
            <person name="Dessen P."/>
            <person name="Betermier M."/>
            <person name="Weissenbach J."/>
            <person name="Scarpelli C."/>
            <person name="Schachter V."/>
            <person name="Sperling L."/>
            <person name="Meyer E."/>
            <person name="Cohen J."/>
            <person name="Wincker P."/>
        </authorList>
    </citation>
    <scope>NUCLEOTIDE SEQUENCE [LARGE SCALE GENOMIC DNA]</scope>
    <source>
        <strain evidence="1 2">Stock d4-2</strain>
    </source>
</reference>
<evidence type="ECO:0008006" key="3">
    <source>
        <dbReference type="Google" id="ProtNLM"/>
    </source>
</evidence>
<sequence>MKMKDFCHATQLQKNKIDQGIKKRSHYLNLDNLRMRKLASRMQVIFWQGYLRIVETGSLSDIIKQRANMSLMVHLTSINGKNLNQLELLDSLQKNEGKIKRIKQLNEGQISDVWINRQLQKFPQSKQTVTEISRECRIKQYRNEQVFEQEQPVKEIIQGQR</sequence>
<gene>
    <name evidence="1" type="ORF">GSPATT00021588001</name>
</gene>
<evidence type="ECO:0000313" key="2">
    <source>
        <dbReference type="Proteomes" id="UP000000600"/>
    </source>
</evidence>
<dbReference type="RefSeq" id="XP_001455818.1">
    <property type="nucleotide sequence ID" value="XM_001455781.1"/>
</dbReference>
<protein>
    <recommendedName>
        <fullName evidence="3">PDZ domain-containing protein</fullName>
    </recommendedName>
</protein>
<dbReference type="KEGG" id="ptm:GSPATT00021588001"/>
<dbReference type="AlphaFoldDB" id="A0DZF4"/>
<organism evidence="1 2">
    <name type="scientific">Paramecium tetraurelia</name>
    <dbReference type="NCBI Taxonomy" id="5888"/>
    <lineage>
        <taxon>Eukaryota</taxon>
        <taxon>Sar</taxon>
        <taxon>Alveolata</taxon>
        <taxon>Ciliophora</taxon>
        <taxon>Intramacronucleata</taxon>
        <taxon>Oligohymenophorea</taxon>
        <taxon>Peniculida</taxon>
        <taxon>Parameciidae</taxon>
        <taxon>Paramecium</taxon>
    </lineage>
</organism>
<proteinExistence type="predicted"/>
<dbReference type="HOGENOM" id="CLU_1647025_0_0_1"/>
<dbReference type="InParanoid" id="A0DZF4"/>